<organism evidence="1 2">
    <name type="scientific">Limobrevibacterium gyesilva</name>
    <dbReference type="NCBI Taxonomy" id="2991712"/>
    <lineage>
        <taxon>Bacteria</taxon>
        <taxon>Pseudomonadati</taxon>
        <taxon>Pseudomonadota</taxon>
        <taxon>Alphaproteobacteria</taxon>
        <taxon>Acetobacterales</taxon>
        <taxon>Acetobacteraceae</taxon>
        <taxon>Limobrevibacterium</taxon>
    </lineage>
</organism>
<name>A0AA41YSJ7_9PROT</name>
<reference evidence="1" key="2">
    <citation type="submission" date="2022-10" db="EMBL/GenBank/DDBJ databases">
        <authorList>
            <person name="Trinh H.N."/>
        </authorList>
    </citation>
    <scope>NUCLEOTIDE SEQUENCE</scope>
    <source>
        <strain evidence="1">RN2-1</strain>
    </source>
</reference>
<proteinExistence type="predicted"/>
<keyword evidence="2" id="KW-1185">Reference proteome</keyword>
<accession>A0AA41YSJ7</accession>
<evidence type="ECO:0000313" key="2">
    <source>
        <dbReference type="Proteomes" id="UP001165679"/>
    </source>
</evidence>
<reference evidence="1" key="1">
    <citation type="submission" date="2022-09" db="EMBL/GenBank/DDBJ databases">
        <title>Rhodovastum sp. nov. RN2-1 isolated from soil in Seongnam, South Korea.</title>
        <authorList>
            <person name="Le N.T."/>
        </authorList>
    </citation>
    <scope>NUCLEOTIDE SEQUENCE</scope>
    <source>
        <strain evidence="1">RN2-1</strain>
    </source>
</reference>
<protein>
    <submittedName>
        <fullName evidence="1">Lasso peptide biosynthesis protein</fullName>
    </submittedName>
</protein>
<gene>
    <name evidence="1" type="ORF">OL599_24790</name>
</gene>
<dbReference type="EMBL" id="JAPDNT010000051">
    <property type="protein sequence ID" value="MCW3477772.1"/>
    <property type="molecule type" value="Genomic_DNA"/>
</dbReference>
<evidence type="ECO:0000313" key="1">
    <source>
        <dbReference type="EMBL" id="MCW3477772.1"/>
    </source>
</evidence>
<sequence>MGEAARRNAAEAAWLATLDEQERILVRAAKGLAVALPLDGACYRASLFLKLFLEQEHGTAANAVVGFVNDGTDELYASHAWLEFRGQRTDLTLCRPMSPEVQKRGQLVIHGRVIAEGWSRYTYHMHRPLEGLRVIQQMMSNPSTRPMVAEQEELHLRMVATAKNNTLIRAYLDGAPDGLTYDRIATAVKRG</sequence>
<dbReference type="AlphaFoldDB" id="A0AA41YSJ7"/>
<dbReference type="Proteomes" id="UP001165679">
    <property type="component" value="Unassembled WGS sequence"/>
</dbReference>
<comment type="caution">
    <text evidence="1">The sequence shown here is derived from an EMBL/GenBank/DDBJ whole genome shotgun (WGS) entry which is preliminary data.</text>
</comment>